<evidence type="ECO:0000256" key="1">
    <source>
        <dbReference type="ARBA" id="ARBA00022670"/>
    </source>
</evidence>
<name>M9X4K7_MEIRD</name>
<gene>
    <name evidence="5" type="ORF">K649_01240</name>
</gene>
<dbReference type="KEGG" id="mre:K649_01240"/>
<dbReference type="InterPro" id="IPR001478">
    <property type="entry name" value="PDZ"/>
</dbReference>
<dbReference type="Pfam" id="PF13180">
    <property type="entry name" value="PDZ_2"/>
    <property type="match status" value="1"/>
</dbReference>
<reference evidence="5 6" key="1">
    <citation type="submission" date="2013-04" db="EMBL/GenBank/DDBJ databases">
        <authorList>
            <person name="Chin J."/>
            <person name="Alexander D.H."/>
            <person name="Marks P."/>
            <person name="Korlach J."/>
            <person name="Clum A."/>
            <person name="Copeland A."/>
        </authorList>
    </citation>
    <scope>NUCLEOTIDE SEQUENCE [LARGE SCALE GENOMIC DNA]</scope>
    <source>
        <strain evidence="6">ATCC 35948 / DSM 1279 / VKM B-1258 / 21</strain>
    </source>
</reference>
<dbReference type="Proteomes" id="UP000013026">
    <property type="component" value="Chromosome"/>
</dbReference>
<evidence type="ECO:0000313" key="5">
    <source>
        <dbReference type="EMBL" id="AGK03556.1"/>
    </source>
</evidence>
<keyword evidence="1" id="KW-0645">Protease</keyword>
<dbReference type="eggNOG" id="COG0265">
    <property type="taxonomic scope" value="Bacteria"/>
</dbReference>
<feature type="transmembrane region" description="Helical" evidence="3">
    <location>
        <begin position="12"/>
        <end position="30"/>
    </location>
</feature>
<dbReference type="PANTHER" id="PTHR43343:SF3">
    <property type="entry name" value="PROTEASE DO-LIKE 8, CHLOROPLASTIC"/>
    <property type="match status" value="1"/>
</dbReference>
<dbReference type="SUPFAM" id="SSF50156">
    <property type="entry name" value="PDZ domain-like"/>
    <property type="match status" value="1"/>
</dbReference>
<keyword evidence="3" id="KW-0472">Membrane</keyword>
<dbReference type="InterPro" id="IPR009003">
    <property type="entry name" value="Peptidase_S1_PA"/>
</dbReference>
<protein>
    <submittedName>
        <fullName evidence="5">HtrA2 peptidase</fullName>
    </submittedName>
</protein>
<evidence type="ECO:0000259" key="4">
    <source>
        <dbReference type="PROSITE" id="PS50106"/>
    </source>
</evidence>
<dbReference type="STRING" id="504728.K649_01240"/>
<dbReference type="PATRIC" id="fig|504728.9.peg.257"/>
<proteinExistence type="predicted"/>
<dbReference type="AlphaFoldDB" id="M9X4K7"/>
<dbReference type="SMART" id="SM00228">
    <property type="entry name" value="PDZ"/>
    <property type="match status" value="1"/>
</dbReference>
<dbReference type="Gene3D" id="2.40.10.120">
    <property type="match status" value="1"/>
</dbReference>
<evidence type="ECO:0000256" key="3">
    <source>
        <dbReference type="SAM" id="Phobius"/>
    </source>
</evidence>
<dbReference type="Gene3D" id="2.30.42.10">
    <property type="match status" value="1"/>
</dbReference>
<evidence type="ECO:0000256" key="2">
    <source>
        <dbReference type="ARBA" id="ARBA00022801"/>
    </source>
</evidence>
<keyword evidence="2" id="KW-0378">Hydrolase</keyword>
<dbReference type="SUPFAM" id="SSF50494">
    <property type="entry name" value="Trypsin-like serine proteases"/>
    <property type="match status" value="1"/>
</dbReference>
<dbReference type="GO" id="GO:0006508">
    <property type="term" value="P:proteolysis"/>
    <property type="evidence" value="ECO:0007669"/>
    <property type="project" value="UniProtKB-KW"/>
</dbReference>
<sequence>MEVFEMSMRNSSILLGLLMMVGGGVLWFNLSKSQTEASPTPPTQVQAQSFDQNRAFLENERNTIDVVQRTGDGVVFVAVRATPRVSSDFGFFAPFLQPQPQEGTGSGFVLDQDGLILTNYHVIEGADQITVRFHNDPKSYPARVIGRAEPLDIALIRVQAPREKLKPMPLADSDQVRVGQKAIAMGNPFGLEFTVTEGIVSAIRRNPNDGSSGGQGAFVPTVIQTDAAINPGNSGGPLLNSRGEVIGINTFIYSSAGALGAAQSAGIGFAIPINLVKQYLADLKAGKDITAEDIVRSRPRLGVTLSLLSMAEYPENIRRQNRLPDTGLMIQQVERGSPAERAGLRAATRTVQLQLRTGQVIELGVNGDILLEADGNPISNINDLRAVLLSKKPGEAVTLKIWRDGQTREVRVVPQVIR</sequence>
<dbReference type="PANTHER" id="PTHR43343">
    <property type="entry name" value="PEPTIDASE S12"/>
    <property type="match status" value="1"/>
</dbReference>
<dbReference type="Pfam" id="PF13365">
    <property type="entry name" value="Trypsin_2"/>
    <property type="match status" value="1"/>
</dbReference>
<dbReference type="InterPro" id="IPR051201">
    <property type="entry name" value="Chloro_Bact_Ser_Proteases"/>
</dbReference>
<evidence type="ECO:0000313" key="6">
    <source>
        <dbReference type="Proteomes" id="UP000013026"/>
    </source>
</evidence>
<dbReference type="InterPro" id="IPR001940">
    <property type="entry name" value="Peptidase_S1C"/>
</dbReference>
<feature type="domain" description="PDZ" evidence="4">
    <location>
        <begin position="288"/>
        <end position="405"/>
    </location>
</feature>
<keyword evidence="3" id="KW-0812">Transmembrane</keyword>
<keyword evidence="3" id="KW-1133">Transmembrane helix</keyword>
<accession>M9X4K7</accession>
<dbReference type="PRINTS" id="PR00834">
    <property type="entry name" value="PROTEASES2C"/>
</dbReference>
<dbReference type="PROSITE" id="PS50106">
    <property type="entry name" value="PDZ"/>
    <property type="match status" value="1"/>
</dbReference>
<dbReference type="GO" id="GO:0004252">
    <property type="term" value="F:serine-type endopeptidase activity"/>
    <property type="evidence" value="ECO:0007669"/>
    <property type="project" value="InterPro"/>
</dbReference>
<dbReference type="InterPro" id="IPR036034">
    <property type="entry name" value="PDZ_sf"/>
</dbReference>
<dbReference type="EMBL" id="CP005385">
    <property type="protein sequence ID" value="AGK03556.1"/>
    <property type="molecule type" value="Genomic_DNA"/>
</dbReference>
<organism evidence="5 6">
    <name type="scientific">Meiothermus ruber (strain ATCC 35948 / DSM 1279 / VKM B-1258 / 21)</name>
    <name type="common">Thermus ruber</name>
    <dbReference type="NCBI Taxonomy" id="504728"/>
    <lineage>
        <taxon>Bacteria</taxon>
        <taxon>Thermotogati</taxon>
        <taxon>Deinococcota</taxon>
        <taxon>Deinococci</taxon>
        <taxon>Thermales</taxon>
        <taxon>Thermaceae</taxon>
        <taxon>Meiothermus</taxon>
    </lineage>
</organism>